<dbReference type="GeneID" id="54490906"/>
<feature type="coiled-coil region" evidence="1">
    <location>
        <begin position="72"/>
        <end position="155"/>
    </location>
</feature>
<evidence type="ECO:0000256" key="2">
    <source>
        <dbReference type="SAM" id="MobiDB-lite"/>
    </source>
</evidence>
<evidence type="ECO:0000313" key="3">
    <source>
        <dbReference type="EMBL" id="KAF2756464.1"/>
    </source>
</evidence>
<feature type="region of interest" description="Disordered" evidence="2">
    <location>
        <begin position="192"/>
        <end position="249"/>
    </location>
</feature>
<dbReference type="Proteomes" id="UP000799437">
    <property type="component" value="Unassembled WGS sequence"/>
</dbReference>
<accession>A0A6A6W370</accession>
<dbReference type="RefSeq" id="XP_033598915.1">
    <property type="nucleotide sequence ID" value="XM_033749852.1"/>
</dbReference>
<feature type="compositionally biased region" description="Basic and acidic residues" evidence="2">
    <location>
        <begin position="220"/>
        <end position="240"/>
    </location>
</feature>
<evidence type="ECO:0000313" key="4">
    <source>
        <dbReference type="Proteomes" id="UP000799437"/>
    </source>
</evidence>
<protein>
    <submittedName>
        <fullName evidence="3">Uncharacterized protein</fullName>
    </submittedName>
</protein>
<dbReference type="AlphaFoldDB" id="A0A6A6W370"/>
<evidence type="ECO:0000256" key="1">
    <source>
        <dbReference type="SAM" id="Coils"/>
    </source>
</evidence>
<organism evidence="3 4">
    <name type="scientific">Pseudovirgaria hyperparasitica</name>
    <dbReference type="NCBI Taxonomy" id="470096"/>
    <lineage>
        <taxon>Eukaryota</taxon>
        <taxon>Fungi</taxon>
        <taxon>Dikarya</taxon>
        <taxon>Ascomycota</taxon>
        <taxon>Pezizomycotina</taxon>
        <taxon>Dothideomycetes</taxon>
        <taxon>Dothideomycetes incertae sedis</taxon>
        <taxon>Acrospermales</taxon>
        <taxon>Acrospermaceae</taxon>
        <taxon>Pseudovirgaria</taxon>
    </lineage>
</organism>
<dbReference type="OrthoDB" id="5427204at2759"/>
<name>A0A6A6W370_9PEZI</name>
<reference evidence="3" key="1">
    <citation type="journal article" date="2020" name="Stud. Mycol.">
        <title>101 Dothideomycetes genomes: a test case for predicting lifestyles and emergence of pathogens.</title>
        <authorList>
            <person name="Haridas S."/>
            <person name="Albert R."/>
            <person name="Binder M."/>
            <person name="Bloem J."/>
            <person name="Labutti K."/>
            <person name="Salamov A."/>
            <person name="Andreopoulos B."/>
            <person name="Baker S."/>
            <person name="Barry K."/>
            <person name="Bills G."/>
            <person name="Bluhm B."/>
            <person name="Cannon C."/>
            <person name="Castanera R."/>
            <person name="Culley D."/>
            <person name="Daum C."/>
            <person name="Ezra D."/>
            <person name="Gonzalez J."/>
            <person name="Henrissat B."/>
            <person name="Kuo A."/>
            <person name="Liang C."/>
            <person name="Lipzen A."/>
            <person name="Lutzoni F."/>
            <person name="Magnuson J."/>
            <person name="Mondo S."/>
            <person name="Nolan M."/>
            <person name="Ohm R."/>
            <person name="Pangilinan J."/>
            <person name="Park H.-J."/>
            <person name="Ramirez L."/>
            <person name="Alfaro M."/>
            <person name="Sun H."/>
            <person name="Tritt A."/>
            <person name="Yoshinaga Y."/>
            <person name="Zwiers L.-H."/>
            <person name="Turgeon B."/>
            <person name="Goodwin S."/>
            <person name="Spatafora J."/>
            <person name="Crous P."/>
            <person name="Grigoriev I."/>
        </authorList>
    </citation>
    <scope>NUCLEOTIDE SEQUENCE</scope>
    <source>
        <strain evidence="3">CBS 121739</strain>
    </source>
</reference>
<keyword evidence="4" id="KW-1185">Reference proteome</keyword>
<gene>
    <name evidence="3" type="ORF">EJ05DRAFT_65528</name>
</gene>
<keyword evidence="1" id="KW-0175">Coiled coil</keyword>
<proteinExistence type="predicted"/>
<feature type="compositionally biased region" description="Polar residues" evidence="2">
    <location>
        <begin position="1"/>
        <end position="12"/>
    </location>
</feature>
<feature type="region of interest" description="Disordered" evidence="2">
    <location>
        <begin position="1"/>
        <end position="46"/>
    </location>
</feature>
<dbReference type="EMBL" id="ML996575">
    <property type="protein sequence ID" value="KAF2756464.1"/>
    <property type="molecule type" value="Genomic_DNA"/>
</dbReference>
<sequence>MKRSPDQVSVRTSVDVLDEVKRHPARSDFSSPERNPSKMLPSPTSLNFPALQAPSFASSAGGAPTAAQAVHIQDLQRELSVKTLEYQSLRQEYDRLLQKLERERIRCATFENKAAVGEIEMNSAVTERDQVQAQVALLEVEIEKLQESRDEERRKSAASGSQYMKMVALSNQIQARNAEEKARWLVEKQTMERRLEGQSPDAPNTLVSPVLQPYNMSQDPDAHNEPLEQRKGHSDSEHKFGRYRHLSQENTRLNSRVSALEQALRSVRSESRAVHAALQSIAASSGANRELIDSLLDDG</sequence>